<dbReference type="AlphaFoldDB" id="A0A5N5QI22"/>
<name>A0A5N5QI22_9AGAM</name>
<sequence length="544" mass="61865">MSRHVLDASLAASRKLRGRGWVRICFPNGWNPNEIFDWYHQQDSTEIDTLQLYREYEEPFRHQFLIVTVRRSPWVYRFERRRTPTQGSPLDALTSGGTPAFDTVETFPSRSESPYNTPAECLAELKFKRSVDLKFILAICFGIQRDEGAQNYTLQRFNCYFFAWSITACLARYAESYETPSPDTLFRVLSLAEERHSACPPETIRWLRTESPMLRGRIQAALRRILWWDSLKDELQSTLQEVAREHTLAKARKDAKEAAAGAAWLSANAASASALTHASRYAEAGPESSAHPLWVKAWLTAWPRSWNTAWDSACDSVQPTEWVTAFDSTWSKVWRHAKSVAWENSWEMAWEAMCGAPSSRSQRSHESDARSAALAELENTERHAARDKARDVARKAITSAVADAISVSNVVAGPIAQATQECQSHHQSGCSITLIKERTGIFTKLKFSKSESTQQVRLDITNVQFQKFLTDLGKEHSARIERLSLGTYESVLQDIREAMSRVWRVSLDANEGETPPPRENWLVEAGHMIMGRTTNLNFRLNAYH</sequence>
<evidence type="ECO:0000313" key="2">
    <source>
        <dbReference type="Proteomes" id="UP000383932"/>
    </source>
</evidence>
<dbReference type="Proteomes" id="UP000383932">
    <property type="component" value="Unassembled WGS sequence"/>
</dbReference>
<protein>
    <submittedName>
        <fullName evidence="1">Uncharacterized protein</fullName>
    </submittedName>
</protein>
<proteinExistence type="predicted"/>
<gene>
    <name evidence="1" type="ORF">CTheo_5171</name>
</gene>
<evidence type="ECO:0000313" key="1">
    <source>
        <dbReference type="EMBL" id="KAB5591380.1"/>
    </source>
</evidence>
<organism evidence="1 2">
    <name type="scientific">Ceratobasidium theobromae</name>
    <dbReference type="NCBI Taxonomy" id="1582974"/>
    <lineage>
        <taxon>Eukaryota</taxon>
        <taxon>Fungi</taxon>
        <taxon>Dikarya</taxon>
        <taxon>Basidiomycota</taxon>
        <taxon>Agaricomycotina</taxon>
        <taxon>Agaricomycetes</taxon>
        <taxon>Cantharellales</taxon>
        <taxon>Ceratobasidiaceae</taxon>
        <taxon>Ceratobasidium</taxon>
    </lineage>
</organism>
<dbReference type="OrthoDB" id="3209210at2759"/>
<reference evidence="1 2" key="1">
    <citation type="journal article" date="2019" name="Fungal Biol. Biotechnol.">
        <title>Draft genome sequence of fastidious pathogen Ceratobasidium theobromae, which causes vascular-streak dieback in Theobroma cacao.</title>
        <authorList>
            <person name="Ali S.S."/>
            <person name="Asman A."/>
            <person name="Shao J."/>
            <person name="Firmansyah A.P."/>
            <person name="Susilo A.W."/>
            <person name="Rosmana A."/>
            <person name="McMahon P."/>
            <person name="Junaid M."/>
            <person name="Guest D."/>
            <person name="Kheng T.Y."/>
            <person name="Meinhardt L.W."/>
            <person name="Bailey B.A."/>
        </authorList>
    </citation>
    <scope>NUCLEOTIDE SEQUENCE [LARGE SCALE GENOMIC DNA]</scope>
    <source>
        <strain evidence="1 2">CT2</strain>
    </source>
</reference>
<comment type="caution">
    <text evidence="1">The sequence shown here is derived from an EMBL/GenBank/DDBJ whole genome shotgun (WGS) entry which is preliminary data.</text>
</comment>
<accession>A0A5N5QI22</accession>
<dbReference type="EMBL" id="SSOP01000108">
    <property type="protein sequence ID" value="KAB5591380.1"/>
    <property type="molecule type" value="Genomic_DNA"/>
</dbReference>
<keyword evidence="2" id="KW-1185">Reference proteome</keyword>